<gene>
    <name evidence="3" type="ORF">KP79_PYT01431</name>
</gene>
<dbReference type="InterPro" id="IPR001478">
    <property type="entry name" value="PDZ"/>
</dbReference>
<evidence type="ECO:0000313" key="3">
    <source>
        <dbReference type="EMBL" id="OWF46400.1"/>
    </source>
</evidence>
<dbReference type="EMBL" id="NEDP02004190">
    <property type="protein sequence ID" value="OWF46400.1"/>
    <property type="molecule type" value="Genomic_DNA"/>
</dbReference>
<proteinExistence type="predicted"/>
<evidence type="ECO:0000259" key="2">
    <source>
        <dbReference type="SMART" id="SM00228"/>
    </source>
</evidence>
<evidence type="ECO:0000256" key="1">
    <source>
        <dbReference type="SAM" id="MobiDB-lite"/>
    </source>
</evidence>
<comment type="caution">
    <text evidence="3">The sequence shown here is derived from an EMBL/GenBank/DDBJ whole genome shotgun (WGS) entry which is preliminary data.</text>
</comment>
<feature type="region of interest" description="Disordered" evidence="1">
    <location>
        <begin position="468"/>
        <end position="494"/>
    </location>
</feature>
<accession>A0A210QCH3</accession>
<name>A0A210QCH3_MIZYE</name>
<dbReference type="CDD" id="cd00136">
    <property type="entry name" value="PDZ_canonical"/>
    <property type="match status" value="1"/>
</dbReference>
<organism evidence="3 4">
    <name type="scientific">Mizuhopecten yessoensis</name>
    <name type="common">Japanese scallop</name>
    <name type="synonym">Patinopecten yessoensis</name>
    <dbReference type="NCBI Taxonomy" id="6573"/>
    <lineage>
        <taxon>Eukaryota</taxon>
        <taxon>Metazoa</taxon>
        <taxon>Spiralia</taxon>
        <taxon>Lophotrochozoa</taxon>
        <taxon>Mollusca</taxon>
        <taxon>Bivalvia</taxon>
        <taxon>Autobranchia</taxon>
        <taxon>Pteriomorphia</taxon>
        <taxon>Pectinida</taxon>
        <taxon>Pectinoidea</taxon>
        <taxon>Pectinidae</taxon>
        <taxon>Mizuhopecten</taxon>
    </lineage>
</organism>
<dbReference type="SMART" id="SM00228">
    <property type="entry name" value="PDZ"/>
    <property type="match status" value="1"/>
</dbReference>
<dbReference type="Proteomes" id="UP000242188">
    <property type="component" value="Unassembled WGS sequence"/>
</dbReference>
<feature type="region of interest" description="Disordered" evidence="1">
    <location>
        <begin position="239"/>
        <end position="259"/>
    </location>
</feature>
<keyword evidence="4" id="KW-1185">Reference proteome</keyword>
<dbReference type="SUPFAM" id="SSF50156">
    <property type="entry name" value="PDZ domain-like"/>
    <property type="match status" value="1"/>
</dbReference>
<dbReference type="Gene3D" id="2.30.42.10">
    <property type="match status" value="1"/>
</dbReference>
<reference evidence="3 4" key="1">
    <citation type="journal article" date="2017" name="Nat. Ecol. Evol.">
        <title>Scallop genome provides insights into evolution of bilaterian karyotype and development.</title>
        <authorList>
            <person name="Wang S."/>
            <person name="Zhang J."/>
            <person name="Jiao W."/>
            <person name="Li J."/>
            <person name="Xun X."/>
            <person name="Sun Y."/>
            <person name="Guo X."/>
            <person name="Huan P."/>
            <person name="Dong B."/>
            <person name="Zhang L."/>
            <person name="Hu X."/>
            <person name="Sun X."/>
            <person name="Wang J."/>
            <person name="Zhao C."/>
            <person name="Wang Y."/>
            <person name="Wang D."/>
            <person name="Huang X."/>
            <person name="Wang R."/>
            <person name="Lv J."/>
            <person name="Li Y."/>
            <person name="Zhang Z."/>
            <person name="Liu B."/>
            <person name="Lu W."/>
            <person name="Hui Y."/>
            <person name="Liang J."/>
            <person name="Zhou Z."/>
            <person name="Hou R."/>
            <person name="Li X."/>
            <person name="Liu Y."/>
            <person name="Li H."/>
            <person name="Ning X."/>
            <person name="Lin Y."/>
            <person name="Zhao L."/>
            <person name="Xing Q."/>
            <person name="Dou J."/>
            <person name="Li Y."/>
            <person name="Mao J."/>
            <person name="Guo H."/>
            <person name="Dou H."/>
            <person name="Li T."/>
            <person name="Mu C."/>
            <person name="Jiang W."/>
            <person name="Fu Q."/>
            <person name="Fu X."/>
            <person name="Miao Y."/>
            <person name="Liu J."/>
            <person name="Yu Q."/>
            <person name="Li R."/>
            <person name="Liao H."/>
            <person name="Li X."/>
            <person name="Kong Y."/>
            <person name="Jiang Z."/>
            <person name="Chourrout D."/>
            <person name="Li R."/>
            <person name="Bao Z."/>
        </authorList>
    </citation>
    <scope>NUCLEOTIDE SEQUENCE [LARGE SCALE GENOMIC DNA]</scope>
    <source>
        <strain evidence="3 4">PY_sf001</strain>
    </source>
</reference>
<feature type="compositionally biased region" description="Low complexity" evidence="1">
    <location>
        <begin position="478"/>
        <end position="492"/>
    </location>
</feature>
<evidence type="ECO:0000313" key="4">
    <source>
        <dbReference type="Proteomes" id="UP000242188"/>
    </source>
</evidence>
<feature type="compositionally biased region" description="Polar residues" evidence="1">
    <location>
        <begin position="138"/>
        <end position="151"/>
    </location>
</feature>
<feature type="region of interest" description="Disordered" evidence="1">
    <location>
        <begin position="136"/>
        <end position="155"/>
    </location>
</feature>
<feature type="compositionally biased region" description="Basic and acidic residues" evidence="1">
    <location>
        <begin position="93"/>
        <end position="104"/>
    </location>
</feature>
<sequence length="508" mass="56744">METLRSYFNKFKKFPSVTSSSGSMDLKSSEKVIRKGSLGRITRSPRFRLNLEQKTHVNDENTSANGTITCSIFNKDSDAVMLEKGRVTSLKRIYEKRDKSREKTPPPAKPPRKDQIFRVEFEKTNGQDLGIILDSGGAQESNGSVNTSDNNGFRRTESRLKSDSYMGCMLEGITLYGQNVNVVKVVLIKDESLAQKNGLIQVSDEILAVNDWPLEKETINGARLLLANAVRSGKVVMTLRRRKKRPAPPPPDYPEDKNVSSLRSSILTASSGPDSVASCNSTRMSHSTDCIPHELSKVAYINGHQDNTHSNNGSSYTLNSICDSADEITWSLDDVFSEAVGDTLVTPKFQPSCKLVPNHCDSKTDWKAVNKGRAQTDYVKMDSVDKLRTQSTSAIEDVLKWKTVNIDIDNDEVDYVNTAEMARRRRGKGLSPLNQNFNIKSDMSSYKSDPELVNIHKNYQKKSRKMWRYNERSQTPTSCCSSRSDSGFSNSSAAGKIDTHVKHELTLL</sequence>
<dbReference type="AlphaFoldDB" id="A0A210QCH3"/>
<feature type="domain" description="PDZ" evidence="2">
    <location>
        <begin position="164"/>
        <end position="243"/>
    </location>
</feature>
<protein>
    <recommendedName>
        <fullName evidence="2">PDZ domain-containing protein</fullName>
    </recommendedName>
</protein>
<feature type="region of interest" description="Disordered" evidence="1">
    <location>
        <begin position="93"/>
        <end position="115"/>
    </location>
</feature>
<dbReference type="InterPro" id="IPR036034">
    <property type="entry name" value="PDZ_sf"/>
</dbReference>